<feature type="domain" description="Impact N-terminal" evidence="2">
    <location>
        <begin position="15"/>
        <end position="120"/>
    </location>
</feature>
<protein>
    <submittedName>
        <fullName evidence="3">YigZ family protein</fullName>
    </submittedName>
</protein>
<dbReference type="AlphaFoldDB" id="A0AAE3EF59"/>
<dbReference type="GO" id="GO:0006446">
    <property type="term" value="P:regulation of translational initiation"/>
    <property type="evidence" value="ECO:0007669"/>
    <property type="project" value="TreeGrafter"/>
</dbReference>
<dbReference type="InterPro" id="IPR001498">
    <property type="entry name" value="Impact_N"/>
</dbReference>
<dbReference type="GO" id="GO:0005737">
    <property type="term" value="C:cytoplasm"/>
    <property type="evidence" value="ECO:0007669"/>
    <property type="project" value="TreeGrafter"/>
</dbReference>
<dbReference type="EMBL" id="JAINWA010000001">
    <property type="protein sequence ID" value="MCD1653439.1"/>
    <property type="molecule type" value="Genomic_DNA"/>
</dbReference>
<dbReference type="PANTHER" id="PTHR16301:SF20">
    <property type="entry name" value="IMPACT FAMILY MEMBER YIGZ"/>
    <property type="match status" value="1"/>
</dbReference>
<gene>
    <name evidence="3" type="ORF">K7J14_01840</name>
</gene>
<evidence type="ECO:0000313" key="3">
    <source>
        <dbReference type="EMBL" id="MCD1653439.1"/>
    </source>
</evidence>
<organism evidence="3 4">
    <name type="scientific">Teretinema zuelzerae</name>
    <dbReference type="NCBI Taxonomy" id="156"/>
    <lineage>
        <taxon>Bacteria</taxon>
        <taxon>Pseudomonadati</taxon>
        <taxon>Spirochaetota</taxon>
        <taxon>Spirochaetia</taxon>
        <taxon>Spirochaetales</taxon>
        <taxon>Treponemataceae</taxon>
        <taxon>Teretinema</taxon>
    </lineage>
</organism>
<name>A0AAE3EF59_9SPIR</name>
<dbReference type="SUPFAM" id="SSF54211">
    <property type="entry name" value="Ribosomal protein S5 domain 2-like"/>
    <property type="match status" value="1"/>
</dbReference>
<dbReference type="Gene3D" id="3.30.230.30">
    <property type="entry name" value="Impact, N-terminal domain"/>
    <property type="match status" value="1"/>
</dbReference>
<dbReference type="InterPro" id="IPR036956">
    <property type="entry name" value="Impact_N_sf"/>
</dbReference>
<proteinExistence type="inferred from homology"/>
<keyword evidence="4" id="KW-1185">Reference proteome</keyword>
<evidence type="ECO:0000259" key="2">
    <source>
        <dbReference type="Pfam" id="PF01205"/>
    </source>
</evidence>
<dbReference type="RefSeq" id="WP_230752424.1">
    <property type="nucleotide sequence ID" value="NZ_JAINWA010000001.1"/>
</dbReference>
<reference evidence="3" key="1">
    <citation type="submission" date="2021-08" db="EMBL/GenBank/DDBJ databases">
        <title>Comparative analyses of Brucepasteria parasyntrophica and Teretinema zuelzerae.</title>
        <authorList>
            <person name="Song Y."/>
            <person name="Brune A."/>
        </authorList>
    </citation>
    <scope>NUCLEOTIDE SEQUENCE</scope>
    <source>
        <strain evidence="3">DSM 1903</strain>
    </source>
</reference>
<dbReference type="PANTHER" id="PTHR16301">
    <property type="entry name" value="IMPACT-RELATED"/>
    <property type="match status" value="1"/>
</dbReference>
<dbReference type="InterPro" id="IPR023582">
    <property type="entry name" value="Impact"/>
</dbReference>
<dbReference type="Pfam" id="PF01205">
    <property type="entry name" value="Impact_N"/>
    <property type="match status" value="1"/>
</dbReference>
<comment type="similarity">
    <text evidence="1">Belongs to the IMPACT family.</text>
</comment>
<dbReference type="InterPro" id="IPR020568">
    <property type="entry name" value="Ribosomal_Su5_D2-typ_SF"/>
</dbReference>
<comment type="caution">
    <text evidence="3">The sequence shown here is derived from an EMBL/GenBank/DDBJ whole genome shotgun (WGS) entry which is preliminary data.</text>
</comment>
<evidence type="ECO:0000256" key="1">
    <source>
        <dbReference type="ARBA" id="ARBA00007665"/>
    </source>
</evidence>
<dbReference type="Proteomes" id="UP001198163">
    <property type="component" value="Unassembled WGS sequence"/>
</dbReference>
<sequence length="197" mass="21328">MKTISQNAVCELDIKKSRFLAEAFPVSSQEEARELLKKQKERYFDATHVVHAFVIGSSGEILGCSDDGEPSGTAGRPSLDVLKGSGATNILVTVSRWFGGTLLGTGGLVKAYGDSVKAVLDICEPHEIIETRSFILSLPYALYERYKRDADSLGITESVDSFSSDVEITGSVRIETASALQEYVRNASAGKIQVVFQ</sequence>
<evidence type="ECO:0000313" key="4">
    <source>
        <dbReference type="Proteomes" id="UP001198163"/>
    </source>
</evidence>
<accession>A0AAE3EF59</accession>